<reference evidence="3" key="2">
    <citation type="journal article" date="2023" name="Plants (Basel)">
        <title>Annotation of the Turnera subulata (Passifloraceae) Draft Genome Reveals the S-Locus Evolved after the Divergence of Turneroideae from Passifloroideae in a Stepwise Manner.</title>
        <authorList>
            <person name="Henning P.M."/>
            <person name="Roalson E.H."/>
            <person name="Mir W."/>
            <person name="McCubbin A.G."/>
            <person name="Shore J.S."/>
        </authorList>
    </citation>
    <scope>NUCLEOTIDE SEQUENCE</scope>
    <source>
        <strain evidence="3">F60SS</strain>
    </source>
</reference>
<dbReference type="Gene3D" id="4.10.60.10">
    <property type="entry name" value="Zinc finger, CCHC-type"/>
    <property type="match status" value="1"/>
</dbReference>
<dbReference type="PANTHER" id="PTHR31286">
    <property type="entry name" value="GLYCINE-RICH CELL WALL STRUCTURAL PROTEIN 1.8-LIKE"/>
    <property type="match status" value="1"/>
</dbReference>
<reference evidence="3" key="1">
    <citation type="submission" date="2022-02" db="EMBL/GenBank/DDBJ databases">
        <authorList>
            <person name="Henning P.M."/>
            <person name="McCubbin A.G."/>
            <person name="Shore J.S."/>
        </authorList>
    </citation>
    <scope>NUCLEOTIDE SEQUENCE</scope>
    <source>
        <strain evidence="3">F60SS</strain>
        <tissue evidence="3">Leaves</tissue>
    </source>
</reference>
<comment type="caution">
    <text evidence="3">The sequence shown here is derived from an EMBL/GenBank/DDBJ whole genome shotgun (WGS) entry which is preliminary data.</text>
</comment>
<feature type="domain" description="CCHC-type" evidence="2">
    <location>
        <begin position="65"/>
        <end position="78"/>
    </location>
</feature>
<evidence type="ECO:0000313" key="4">
    <source>
        <dbReference type="Proteomes" id="UP001141552"/>
    </source>
</evidence>
<dbReference type="OrthoDB" id="1707487at2759"/>
<name>A0A9Q0JQ93_9ROSI</name>
<evidence type="ECO:0000313" key="3">
    <source>
        <dbReference type="EMBL" id="KAJ4850094.1"/>
    </source>
</evidence>
<keyword evidence="4" id="KW-1185">Reference proteome</keyword>
<dbReference type="GO" id="GO:0008270">
    <property type="term" value="F:zinc ion binding"/>
    <property type="evidence" value="ECO:0007669"/>
    <property type="project" value="UniProtKB-KW"/>
</dbReference>
<dbReference type="SMART" id="SM00343">
    <property type="entry name" value="ZnF_C2HC"/>
    <property type="match status" value="1"/>
</dbReference>
<dbReference type="InterPro" id="IPR040256">
    <property type="entry name" value="At4g02000-like"/>
</dbReference>
<keyword evidence="1" id="KW-0863">Zinc-finger</keyword>
<dbReference type="GO" id="GO:0003676">
    <property type="term" value="F:nucleic acid binding"/>
    <property type="evidence" value="ECO:0007669"/>
    <property type="project" value="InterPro"/>
</dbReference>
<keyword evidence="1" id="KW-0862">Zinc</keyword>
<organism evidence="3 4">
    <name type="scientific">Turnera subulata</name>
    <dbReference type="NCBI Taxonomy" id="218843"/>
    <lineage>
        <taxon>Eukaryota</taxon>
        <taxon>Viridiplantae</taxon>
        <taxon>Streptophyta</taxon>
        <taxon>Embryophyta</taxon>
        <taxon>Tracheophyta</taxon>
        <taxon>Spermatophyta</taxon>
        <taxon>Magnoliopsida</taxon>
        <taxon>eudicotyledons</taxon>
        <taxon>Gunneridae</taxon>
        <taxon>Pentapetalae</taxon>
        <taxon>rosids</taxon>
        <taxon>fabids</taxon>
        <taxon>Malpighiales</taxon>
        <taxon>Passifloraceae</taxon>
        <taxon>Turnera</taxon>
    </lineage>
</organism>
<evidence type="ECO:0000256" key="1">
    <source>
        <dbReference type="PROSITE-ProRule" id="PRU00047"/>
    </source>
</evidence>
<proteinExistence type="predicted"/>
<dbReference type="AlphaFoldDB" id="A0A9Q0JQ93"/>
<dbReference type="Proteomes" id="UP001141552">
    <property type="component" value="Unassembled WGS sequence"/>
</dbReference>
<dbReference type="InterPro" id="IPR025836">
    <property type="entry name" value="Zn_knuckle_CX2CX4HX4C"/>
</dbReference>
<dbReference type="SUPFAM" id="SSF57756">
    <property type="entry name" value="Retrovirus zinc finger-like domains"/>
    <property type="match status" value="1"/>
</dbReference>
<protein>
    <recommendedName>
        <fullName evidence="2">CCHC-type domain-containing protein</fullName>
    </recommendedName>
</protein>
<evidence type="ECO:0000259" key="2">
    <source>
        <dbReference type="PROSITE" id="PS50158"/>
    </source>
</evidence>
<accession>A0A9Q0JQ93</accession>
<sequence length="116" mass="13483">MELLGGRVGVFLHLDPERILSHGKFTRFRVVKDVRQPLLRGSTVQLKDGKMGWIYYKYERLPWFCYHCGRLGHVAKDCTHVADDDLLNPALYQYGEELRASPLRRPSVMQPDKPID</sequence>
<gene>
    <name evidence="3" type="ORF">Tsubulata_011592</name>
</gene>
<dbReference type="PROSITE" id="PS50158">
    <property type="entry name" value="ZF_CCHC"/>
    <property type="match status" value="1"/>
</dbReference>
<keyword evidence="1" id="KW-0479">Metal-binding</keyword>
<dbReference type="InterPro" id="IPR036875">
    <property type="entry name" value="Znf_CCHC_sf"/>
</dbReference>
<dbReference type="InterPro" id="IPR001878">
    <property type="entry name" value="Znf_CCHC"/>
</dbReference>
<dbReference type="EMBL" id="JAKUCV010000421">
    <property type="protein sequence ID" value="KAJ4850094.1"/>
    <property type="molecule type" value="Genomic_DNA"/>
</dbReference>
<dbReference type="Pfam" id="PF14392">
    <property type="entry name" value="zf-CCHC_4"/>
    <property type="match status" value="1"/>
</dbReference>
<dbReference type="PANTHER" id="PTHR31286:SF167">
    <property type="entry name" value="OS09G0268800 PROTEIN"/>
    <property type="match status" value="1"/>
</dbReference>